<evidence type="ECO:0000313" key="2">
    <source>
        <dbReference type="EMBL" id="HIU60341.1"/>
    </source>
</evidence>
<dbReference type="AlphaFoldDB" id="A0A9D1MHG2"/>
<evidence type="ECO:0000313" key="3">
    <source>
        <dbReference type="Proteomes" id="UP000824094"/>
    </source>
</evidence>
<reference evidence="2" key="1">
    <citation type="submission" date="2020-10" db="EMBL/GenBank/DDBJ databases">
        <authorList>
            <person name="Gilroy R."/>
        </authorList>
    </citation>
    <scope>NUCLEOTIDE SEQUENCE</scope>
    <source>
        <strain evidence="2">18911</strain>
    </source>
</reference>
<name>A0A9D1MHG2_9FIRM</name>
<protein>
    <recommendedName>
        <fullName evidence="4">Chorion class high-cysteine HCB protein 13</fullName>
    </recommendedName>
</protein>
<keyword evidence="1" id="KW-1133">Transmembrane helix</keyword>
<keyword evidence="1" id="KW-0472">Membrane</keyword>
<feature type="transmembrane region" description="Helical" evidence="1">
    <location>
        <begin position="21"/>
        <end position="48"/>
    </location>
</feature>
<proteinExistence type="predicted"/>
<evidence type="ECO:0000256" key="1">
    <source>
        <dbReference type="SAM" id="Phobius"/>
    </source>
</evidence>
<reference evidence="2" key="2">
    <citation type="journal article" date="2021" name="PeerJ">
        <title>Extensive microbial diversity within the chicken gut microbiome revealed by metagenomics and culture.</title>
        <authorList>
            <person name="Gilroy R."/>
            <person name="Ravi A."/>
            <person name="Getino M."/>
            <person name="Pursley I."/>
            <person name="Horton D.L."/>
            <person name="Alikhan N.F."/>
            <person name="Baker D."/>
            <person name="Gharbi K."/>
            <person name="Hall N."/>
            <person name="Watson M."/>
            <person name="Adriaenssens E.M."/>
            <person name="Foster-Nyarko E."/>
            <person name="Jarju S."/>
            <person name="Secka A."/>
            <person name="Antonio M."/>
            <person name="Oren A."/>
            <person name="Chaudhuri R.R."/>
            <person name="La Ragione R."/>
            <person name="Hildebrand F."/>
            <person name="Pallen M.J."/>
        </authorList>
    </citation>
    <scope>NUCLEOTIDE SEQUENCE</scope>
    <source>
        <strain evidence="2">18911</strain>
    </source>
</reference>
<gene>
    <name evidence="2" type="ORF">IAB05_02990</name>
</gene>
<dbReference type="Proteomes" id="UP000824094">
    <property type="component" value="Unassembled WGS sequence"/>
</dbReference>
<dbReference type="EMBL" id="DVNF01000085">
    <property type="protein sequence ID" value="HIU60341.1"/>
    <property type="molecule type" value="Genomic_DNA"/>
</dbReference>
<comment type="caution">
    <text evidence="2">The sequence shown here is derived from an EMBL/GenBank/DDBJ whole genome shotgun (WGS) entry which is preliminary data.</text>
</comment>
<accession>A0A9D1MHG2</accession>
<sequence length="66" mass="6861">MGGVSVNGFNFGQGGCDCISWIIIILLLCGCCGNGIGCCEIIIIILLLCCCCGNGFGNTRSDYDCK</sequence>
<keyword evidence="1" id="KW-0812">Transmembrane</keyword>
<organism evidence="2 3">
    <name type="scientific">Candidatus Stercoripulliclostridium merdigallinarum</name>
    <dbReference type="NCBI Taxonomy" id="2840951"/>
    <lineage>
        <taxon>Bacteria</taxon>
        <taxon>Bacillati</taxon>
        <taxon>Bacillota</taxon>
        <taxon>Clostridia</taxon>
        <taxon>Eubacteriales</taxon>
        <taxon>Candidatus Stercoripulliclostridium</taxon>
    </lineage>
</organism>
<evidence type="ECO:0008006" key="4">
    <source>
        <dbReference type="Google" id="ProtNLM"/>
    </source>
</evidence>